<proteinExistence type="predicted"/>
<organism evidence="1 2">
    <name type="scientific">Acidobacterium capsulatum (strain ATCC 51196 / DSM 11244 / BCRC 80197 / JCM 7670 / NBRC 15755 / NCIMB 13165 / 161)</name>
    <dbReference type="NCBI Taxonomy" id="240015"/>
    <lineage>
        <taxon>Bacteria</taxon>
        <taxon>Pseudomonadati</taxon>
        <taxon>Acidobacteriota</taxon>
        <taxon>Terriglobia</taxon>
        <taxon>Terriglobales</taxon>
        <taxon>Acidobacteriaceae</taxon>
        <taxon>Acidobacterium</taxon>
    </lineage>
</organism>
<dbReference type="AlphaFoldDB" id="C1F6N8"/>
<dbReference type="HOGENOM" id="CLU_3380045_0_0_0"/>
<protein>
    <submittedName>
        <fullName evidence="1">Uncharacterized protein</fullName>
    </submittedName>
</protein>
<dbReference type="InParanoid" id="C1F6N8"/>
<reference evidence="1 2" key="1">
    <citation type="journal article" date="2009" name="Appl. Environ. Microbiol.">
        <title>Three genomes from the phylum Acidobacteria provide insight into the lifestyles of these microorganisms in soils.</title>
        <authorList>
            <person name="Ward N.L."/>
            <person name="Challacombe J.F."/>
            <person name="Janssen P.H."/>
            <person name="Henrissat B."/>
            <person name="Coutinho P.M."/>
            <person name="Wu M."/>
            <person name="Xie G."/>
            <person name="Haft D.H."/>
            <person name="Sait M."/>
            <person name="Badger J."/>
            <person name="Barabote R.D."/>
            <person name="Bradley B."/>
            <person name="Brettin T.S."/>
            <person name="Brinkac L.M."/>
            <person name="Bruce D."/>
            <person name="Creasy T."/>
            <person name="Daugherty S.C."/>
            <person name="Davidsen T.M."/>
            <person name="DeBoy R.T."/>
            <person name="Detter J.C."/>
            <person name="Dodson R.J."/>
            <person name="Durkin A.S."/>
            <person name="Ganapathy A."/>
            <person name="Gwinn-Giglio M."/>
            <person name="Han C.S."/>
            <person name="Khouri H."/>
            <person name="Kiss H."/>
            <person name="Kothari S.P."/>
            <person name="Madupu R."/>
            <person name="Nelson K.E."/>
            <person name="Nelson W.C."/>
            <person name="Paulsen I."/>
            <person name="Penn K."/>
            <person name="Ren Q."/>
            <person name="Rosovitz M.J."/>
            <person name="Selengut J.D."/>
            <person name="Shrivastava S."/>
            <person name="Sullivan S.A."/>
            <person name="Tapia R."/>
            <person name="Thompson L.S."/>
            <person name="Watkins K.L."/>
            <person name="Yang Q."/>
            <person name="Yu C."/>
            <person name="Zafar N."/>
            <person name="Zhou L."/>
            <person name="Kuske C.R."/>
        </authorList>
    </citation>
    <scope>NUCLEOTIDE SEQUENCE [LARGE SCALE GENOMIC DNA]</scope>
    <source>
        <strain evidence="2">ATCC 51196 / DSM 11244 / BCRC 80197 / JCM 7670 / NBRC 15755 / NCIMB 13165 / 161</strain>
    </source>
</reference>
<dbReference type="Proteomes" id="UP000002207">
    <property type="component" value="Chromosome"/>
</dbReference>
<gene>
    <name evidence="1" type="ordered locus">ACP_1545</name>
</gene>
<dbReference type="STRING" id="240015.ACP_1545"/>
<accession>C1F6N8</accession>
<name>C1F6N8_ACIC5</name>
<dbReference type="KEGG" id="aca:ACP_1545"/>
<evidence type="ECO:0000313" key="2">
    <source>
        <dbReference type="Proteomes" id="UP000002207"/>
    </source>
</evidence>
<sequence length="33" mass="3972">MLKDAQYKLVAHDFWIHPRPVYTSAAQRQRCLK</sequence>
<evidence type="ECO:0000313" key="1">
    <source>
        <dbReference type="EMBL" id="ACO31809.1"/>
    </source>
</evidence>
<dbReference type="EMBL" id="CP001472">
    <property type="protein sequence ID" value="ACO31809.1"/>
    <property type="molecule type" value="Genomic_DNA"/>
</dbReference>
<keyword evidence="2" id="KW-1185">Reference proteome</keyword>